<evidence type="ECO:0000256" key="2">
    <source>
        <dbReference type="SAM" id="Phobius"/>
    </source>
</evidence>
<dbReference type="Proteomes" id="UP000578252">
    <property type="component" value="Unassembled WGS sequence"/>
</dbReference>
<dbReference type="SMART" id="SM00014">
    <property type="entry name" value="acidPPc"/>
    <property type="match status" value="1"/>
</dbReference>
<feature type="transmembrane region" description="Helical" evidence="2">
    <location>
        <begin position="192"/>
        <end position="210"/>
    </location>
</feature>
<feature type="transmembrane region" description="Helical" evidence="2">
    <location>
        <begin position="165"/>
        <end position="185"/>
    </location>
</feature>
<comment type="caution">
    <text evidence="4">The sequence shown here is derived from an EMBL/GenBank/DDBJ whole genome shotgun (WGS) entry which is preliminary data.</text>
</comment>
<evidence type="ECO:0000313" key="5">
    <source>
        <dbReference type="Proteomes" id="UP000578252"/>
    </source>
</evidence>
<dbReference type="SUPFAM" id="SSF48317">
    <property type="entry name" value="Acid phosphatase/Vanadium-dependent haloperoxidase"/>
    <property type="match status" value="1"/>
</dbReference>
<dbReference type="RefSeq" id="WP_169771322.1">
    <property type="nucleotide sequence ID" value="NZ_JABCUR010000001.1"/>
</dbReference>
<gene>
    <name evidence="4" type="ORF">HHJ78_00295</name>
</gene>
<feature type="transmembrane region" description="Helical" evidence="2">
    <location>
        <begin position="97"/>
        <end position="120"/>
    </location>
</feature>
<dbReference type="AlphaFoldDB" id="A0A7Y0TZ71"/>
<accession>A0A7Y0TZ71</accession>
<reference evidence="4 5" key="1">
    <citation type="submission" date="2020-04" db="EMBL/GenBank/DDBJ databases">
        <title>Antimicrobial susceptibility and clonality of vaginal-derived multi-drug resistant Mobiluncus isolates in China.</title>
        <authorList>
            <person name="Zhang X."/>
        </authorList>
    </citation>
    <scope>NUCLEOTIDE SEQUENCE [LARGE SCALE GENOMIC DNA]</scope>
    <source>
        <strain evidence="4 5">13</strain>
    </source>
</reference>
<dbReference type="InterPro" id="IPR036938">
    <property type="entry name" value="PAP2/HPO_sf"/>
</dbReference>
<proteinExistence type="predicted"/>
<keyword evidence="2" id="KW-0472">Membrane</keyword>
<dbReference type="EMBL" id="JABCUR010000001">
    <property type="protein sequence ID" value="NMW64016.1"/>
    <property type="molecule type" value="Genomic_DNA"/>
</dbReference>
<dbReference type="Pfam" id="PF01569">
    <property type="entry name" value="PAP2"/>
    <property type="match status" value="1"/>
</dbReference>
<feature type="transmembrane region" description="Helical" evidence="2">
    <location>
        <begin position="246"/>
        <end position="270"/>
    </location>
</feature>
<name>A0A7Y0TZ71_9ACTO</name>
<dbReference type="InterPro" id="IPR000326">
    <property type="entry name" value="PAP2/HPO"/>
</dbReference>
<feature type="domain" description="Phosphatidic acid phosphatase type 2/haloperoxidase" evidence="3">
    <location>
        <begin position="127"/>
        <end position="234"/>
    </location>
</feature>
<feature type="transmembrane region" description="Helical" evidence="2">
    <location>
        <begin position="290"/>
        <end position="313"/>
    </location>
</feature>
<evidence type="ECO:0000259" key="3">
    <source>
        <dbReference type="SMART" id="SM00014"/>
    </source>
</evidence>
<keyword evidence="2" id="KW-1133">Transmembrane helix</keyword>
<feature type="transmembrane region" description="Helical" evidence="2">
    <location>
        <begin position="127"/>
        <end position="145"/>
    </location>
</feature>
<feature type="region of interest" description="Disordered" evidence="1">
    <location>
        <begin position="1"/>
        <end position="21"/>
    </location>
</feature>
<evidence type="ECO:0000313" key="4">
    <source>
        <dbReference type="EMBL" id="NMW64016.1"/>
    </source>
</evidence>
<sequence>MSNANQGSTPGGNPGDMRRPGQHLMHRVTQRLRPVKLTRYATQTRNRLWRLVFAAIFAGLAVALTRIALATVHGQNFDAASRFALSRGKHLFRGADAVALGSISMKALVALTVAVFLVALLRRRWQLGARVFVLVAGANLSTQVLKHWVLHRPDLGVDYAGLANSLPSGHSTVAMSAALGILLVAPLRARSMAAFLGWATASFVGVSVMLNEWHRLSDVLVAFLVAGIWGVLLAPRERVGRRFGHLHRVMLVGSAVAALGGIGMLALAWPRIGGQPLREPALRTLVAGDFGWLMAAGSVALILGLSGLILAIVNTQARAS</sequence>
<feature type="transmembrane region" description="Helical" evidence="2">
    <location>
        <begin position="216"/>
        <end position="234"/>
    </location>
</feature>
<protein>
    <submittedName>
        <fullName evidence="4">Phosphatase PAP2 family protein</fullName>
    </submittedName>
</protein>
<dbReference type="Gene3D" id="1.20.144.10">
    <property type="entry name" value="Phosphatidic acid phosphatase type 2/haloperoxidase"/>
    <property type="match status" value="1"/>
</dbReference>
<feature type="transmembrane region" description="Helical" evidence="2">
    <location>
        <begin position="48"/>
        <end position="69"/>
    </location>
</feature>
<organism evidence="4 5">
    <name type="scientific">Mobiluncus mulieris</name>
    <dbReference type="NCBI Taxonomy" id="2052"/>
    <lineage>
        <taxon>Bacteria</taxon>
        <taxon>Bacillati</taxon>
        <taxon>Actinomycetota</taxon>
        <taxon>Actinomycetes</taxon>
        <taxon>Actinomycetales</taxon>
        <taxon>Actinomycetaceae</taxon>
        <taxon>Mobiluncus</taxon>
    </lineage>
</organism>
<keyword evidence="2" id="KW-0812">Transmembrane</keyword>
<evidence type="ECO:0000256" key="1">
    <source>
        <dbReference type="SAM" id="MobiDB-lite"/>
    </source>
</evidence>